<dbReference type="InterPro" id="IPR017552">
    <property type="entry name" value="PHI/rmpB"/>
</dbReference>
<dbReference type="NCBIfam" id="TIGR03127">
    <property type="entry name" value="RuMP_HxlB"/>
    <property type="match status" value="1"/>
</dbReference>
<dbReference type="SUPFAM" id="SSF53697">
    <property type="entry name" value="SIS domain"/>
    <property type="match status" value="1"/>
</dbReference>
<dbReference type="PANTHER" id="PTHR43443">
    <property type="entry name" value="3-HEXULOSE-6-PHOSPHATE ISOMERASE"/>
    <property type="match status" value="1"/>
</dbReference>
<sequence>METQSVAGVACTDLHQAMAQIDGAALARLEQAIADANAIFVFGAGRSLLMLKAVAMRLMHIGLEVHVVGDVVTPALQKGDLLLLASASGETASLVNVATKAQQLGGTVALLTIFPESTLGKLAEVVVRIPAYTDKLPDGPDNVKGILPGGSLFEEAVMVLGDAMIMNLAQSTGYRLTKGFALHANLE</sequence>
<dbReference type="CDD" id="cd05005">
    <property type="entry name" value="SIS_PHI"/>
    <property type="match status" value="1"/>
</dbReference>
<dbReference type="PROSITE" id="PS51464">
    <property type="entry name" value="SIS"/>
    <property type="match status" value="1"/>
</dbReference>
<name>A0A3J0N0H2_SALER</name>
<dbReference type="AlphaFoldDB" id="A0A3J0N0H2"/>
<evidence type="ECO:0000259" key="2">
    <source>
        <dbReference type="PROSITE" id="PS51464"/>
    </source>
</evidence>
<dbReference type="PANTHER" id="PTHR43443:SF1">
    <property type="entry name" value="3-HEXULOSE-6-PHOSPHATE ISOMERASE"/>
    <property type="match status" value="1"/>
</dbReference>
<dbReference type="Gene3D" id="3.40.50.10490">
    <property type="entry name" value="Glucose-6-phosphate isomerase like protein, domain 1"/>
    <property type="match status" value="1"/>
</dbReference>
<dbReference type="EMBL" id="RNUA01000081">
    <property type="protein sequence ID" value="MHS99691.1"/>
    <property type="molecule type" value="Genomic_DNA"/>
</dbReference>
<dbReference type="InterPro" id="IPR001347">
    <property type="entry name" value="SIS_dom"/>
</dbReference>
<dbReference type="GO" id="GO:1901135">
    <property type="term" value="P:carbohydrate derivative metabolic process"/>
    <property type="evidence" value="ECO:0007669"/>
    <property type="project" value="InterPro"/>
</dbReference>
<feature type="domain" description="SIS" evidence="2">
    <location>
        <begin position="29"/>
        <end position="174"/>
    </location>
</feature>
<dbReference type="Pfam" id="PF01380">
    <property type="entry name" value="SIS"/>
    <property type="match status" value="1"/>
</dbReference>
<dbReference type="GO" id="GO:0016853">
    <property type="term" value="F:isomerase activity"/>
    <property type="evidence" value="ECO:0007669"/>
    <property type="project" value="UniProtKB-KW"/>
</dbReference>
<evidence type="ECO:0000256" key="1">
    <source>
        <dbReference type="ARBA" id="ARBA00009235"/>
    </source>
</evidence>
<dbReference type="GO" id="GO:0097367">
    <property type="term" value="F:carbohydrate derivative binding"/>
    <property type="evidence" value="ECO:0007669"/>
    <property type="project" value="InterPro"/>
</dbReference>
<evidence type="ECO:0000313" key="3">
    <source>
        <dbReference type="EMBL" id="MHS99691.1"/>
    </source>
</evidence>
<comment type="caution">
    <text evidence="3">The sequence shown here is derived from an EMBL/GenBank/DDBJ whole genome shotgun (WGS) entry which is preliminary data.</text>
</comment>
<proteinExistence type="inferred from homology"/>
<dbReference type="InterPro" id="IPR046348">
    <property type="entry name" value="SIS_dom_sf"/>
</dbReference>
<protein>
    <submittedName>
        <fullName evidence="3">6-phospho-3-hexuloisomerase</fullName>
    </submittedName>
</protein>
<dbReference type="Proteomes" id="UP000839513">
    <property type="component" value="Unassembled WGS sequence"/>
</dbReference>
<keyword evidence="3" id="KW-0413">Isomerase</keyword>
<accession>A0A3J0N0H2</accession>
<gene>
    <name evidence="3" type="primary">hxlB</name>
    <name evidence="3" type="ORF">EEN88_18040</name>
</gene>
<comment type="similarity">
    <text evidence="1">Belongs to the SIS family. PHI subfamily.</text>
</comment>
<organism evidence="3">
    <name type="scientific">Salmonella enterica</name>
    <name type="common">Salmonella choleraesuis</name>
    <dbReference type="NCBI Taxonomy" id="28901"/>
    <lineage>
        <taxon>Bacteria</taxon>
        <taxon>Pseudomonadati</taxon>
        <taxon>Pseudomonadota</taxon>
        <taxon>Gammaproteobacteria</taxon>
        <taxon>Enterobacterales</taxon>
        <taxon>Enterobacteriaceae</taxon>
        <taxon>Salmonella</taxon>
    </lineage>
</organism>
<reference evidence="3" key="1">
    <citation type="submission" date="2018-11" db="EMBL/GenBank/DDBJ databases">
        <authorList>
            <consortium name="PulseNet: The National Subtyping Network for Foodborne Disease Surveillance"/>
            <person name="Tarr C.L."/>
            <person name="Trees E."/>
            <person name="Katz L.S."/>
            <person name="Carleton-Romer H.A."/>
            <person name="Stroika S."/>
            <person name="Kucerova Z."/>
            <person name="Roache K.F."/>
            <person name="Sabol A.L."/>
            <person name="Besser J."/>
            <person name="Gerner-Smidt P."/>
        </authorList>
    </citation>
    <scope>NUCLEOTIDE SEQUENCE [LARGE SCALE GENOMIC DNA]</scope>
    <source>
        <strain evidence="3">PNUSAS059687</strain>
    </source>
</reference>